<comment type="caution">
    <text evidence="1">The sequence shown here is derived from an EMBL/GenBank/DDBJ whole genome shotgun (WGS) entry which is preliminary data.</text>
</comment>
<evidence type="ECO:0000313" key="2">
    <source>
        <dbReference type="Proteomes" id="UP000276133"/>
    </source>
</evidence>
<accession>A0A3M7T7P2</accession>
<name>A0A3M7T7P2_BRAPC</name>
<proteinExistence type="predicted"/>
<organism evidence="1 2">
    <name type="scientific">Brachionus plicatilis</name>
    <name type="common">Marine rotifer</name>
    <name type="synonym">Brachionus muelleri</name>
    <dbReference type="NCBI Taxonomy" id="10195"/>
    <lineage>
        <taxon>Eukaryota</taxon>
        <taxon>Metazoa</taxon>
        <taxon>Spiralia</taxon>
        <taxon>Gnathifera</taxon>
        <taxon>Rotifera</taxon>
        <taxon>Eurotatoria</taxon>
        <taxon>Monogononta</taxon>
        <taxon>Pseudotrocha</taxon>
        <taxon>Ploima</taxon>
        <taxon>Brachionidae</taxon>
        <taxon>Brachionus</taxon>
    </lineage>
</organism>
<dbReference type="OrthoDB" id="10688880at2759"/>
<keyword evidence="2" id="KW-1185">Reference proteome</keyword>
<dbReference type="AlphaFoldDB" id="A0A3M7T7P2"/>
<sequence length="337" mass="37038">MESANFCTLDSNFYQQLASLPFVDALTNSFVSGHIFDQRNGIRIHLSGRVGLVHNGQWHSGHQPLHVARLFGQSDDVWRKVDFERVNGAFGGAHIFHGKNAPRILQIFLAHFFRPVLEYLLGVELDAKAVSVGFELLAVHMGLPSFAKHSFDTAHVHVQLALDLLGPNDAASHSGYVAHFAHSVAPALDVLGLELFLQGLNVVLDALDQLSLVLADGAADVRPDKQSIEARKYSEHFVGIFGCAQLVAKSGGHASLHSFDALIIAPYGRLPQLLALFRNVQRVNFLHFFIGQTNLLYGIGVSHVQAGLRCSSLRLILAVFFGIGRIHWSEHAAYYRA</sequence>
<evidence type="ECO:0000313" key="1">
    <source>
        <dbReference type="EMBL" id="RNA44052.1"/>
    </source>
</evidence>
<dbReference type="Proteomes" id="UP000276133">
    <property type="component" value="Unassembled WGS sequence"/>
</dbReference>
<reference evidence="1 2" key="1">
    <citation type="journal article" date="2018" name="Sci. Rep.">
        <title>Genomic signatures of local adaptation to the degree of environmental predictability in rotifers.</title>
        <authorList>
            <person name="Franch-Gras L."/>
            <person name="Hahn C."/>
            <person name="Garcia-Roger E.M."/>
            <person name="Carmona M.J."/>
            <person name="Serra M."/>
            <person name="Gomez A."/>
        </authorList>
    </citation>
    <scope>NUCLEOTIDE SEQUENCE [LARGE SCALE GENOMIC DNA]</scope>
    <source>
        <strain evidence="1">HYR1</strain>
    </source>
</reference>
<dbReference type="EMBL" id="REGN01000161">
    <property type="protein sequence ID" value="RNA44052.1"/>
    <property type="molecule type" value="Genomic_DNA"/>
</dbReference>
<protein>
    <submittedName>
        <fullName evidence="1">Uncharacterized protein</fullName>
    </submittedName>
</protein>
<gene>
    <name evidence="1" type="ORF">BpHYR1_046428</name>
</gene>